<dbReference type="InterPro" id="IPR013785">
    <property type="entry name" value="Aldolase_TIM"/>
</dbReference>
<dbReference type="SUPFAM" id="SSF102114">
    <property type="entry name" value="Radical SAM enzymes"/>
    <property type="match status" value="1"/>
</dbReference>
<evidence type="ECO:0000313" key="10">
    <source>
        <dbReference type="Proteomes" id="UP001071230"/>
    </source>
</evidence>
<keyword evidence="3 6" id="KW-0479">Metal-binding</keyword>
<dbReference type="Pfam" id="PF04055">
    <property type="entry name" value="Radical_SAM"/>
    <property type="match status" value="1"/>
</dbReference>
<dbReference type="InterPro" id="IPR027596">
    <property type="entry name" value="AmmeMemoSam_rS"/>
</dbReference>
<dbReference type="Proteomes" id="UP001071230">
    <property type="component" value="Unassembled WGS sequence"/>
</dbReference>
<feature type="binding site" evidence="6">
    <location>
        <position position="96"/>
    </location>
    <ligand>
        <name>[4Fe-4S] cluster</name>
        <dbReference type="ChEBI" id="CHEBI:49883"/>
        <note>4Fe-4S-S-AdoMet</note>
    </ligand>
</feature>
<proteinExistence type="predicted"/>
<evidence type="ECO:0000256" key="6">
    <source>
        <dbReference type="PIRSR" id="PIRSR004869-50"/>
    </source>
</evidence>
<dbReference type="SFLD" id="SFLDG01101">
    <property type="entry name" value="Uncharacterised_Radical_SAM_Su"/>
    <property type="match status" value="1"/>
</dbReference>
<dbReference type="AlphaFoldDB" id="A0A8S0X492"/>
<keyword evidence="2 6" id="KW-0949">S-adenosyl-L-methionine</keyword>
<dbReference type="EMBL" id="CDGJ01000132">
    <property type="protein sequence ID" value="CEJ09421.1"/>
    <property type="molecule type" value="Genomic_DNA"/>
</dbReference>
<dbReference type="PANTHER" id="PTHR30352:SF5">
    <property type="entry name" value="PYRUVATE FORMATE-LYASE 1-ACTIVATING ENZYME"/>
    <property type="match status" value="1"/>
</dbReference>
<dbReference type="CDD" id="cd01335">
    <property type="entry name" value="Radical_SAM"/>
    <property type="match status" value="1"/>
</dbReference>
<dbReference type="Gene3D" id="3.20.20.70">
    <property type="entry name" value="Aldolase class I"/>
    <property type="match status" value="1"/>
</dbReference>
<dbReference type="GO" id="GO:0046872">
    <property type="term" value="F:metal ion binding"/>
    <property type="evidence" value="ECO:0007669"/>
    <property type="project" value="UniProtKB-KW"/>
</dbReference>
<dbReference type="RefSeq" id="WP_240984286.1">
    <property type="nucleotide sequence ID" value="NZ_CDGJ01000132.1"/>
</dbReference>
<name>A0A8S0X492_9FIRM</name>
<reference evidence="9" key="1">
    <citation type="submission" date="2014-11" db="EMBL/GenBank/DDBJ databases">
        <authorList>
            <person name="Hornung B.V."/>
        </authorList>
    </citation>
    <scope>NUCLEOTIDE SEQUENCE</scope>
    <source>
        <strain evidence="9">INE</strain>
    </source>
</reference>
<reference evidence="8" key="2">
    <citation type="submission" date="2020-01" db="EMBL/GenBank/DDBJ databases">
        <authorList>
            <person name="Hornung B."/>
        </authorList>
    </citation>
    <scope>NUCLEOTIDE SEQUENCE</scope>
    <source>
        <strain evidence="8">PacBioINE</strain>
    </source>
</reference>
<dbReference type="InterPro" id="IPR016431">
    <property type="entry name" value="Pyrv-formate_lyase-activ_prd"/>
</dbReference>
<dbReference type="PIRSF" id="PIRSF004869">
    <property type="entry name" value="PflX_prd"/>
    <property type="match status" value="1"/>
</dbReference>
<evidence type="ECO:0000256" key="2">
    <source>
        <dbReference type="ARBA" id="ARBA00022691"/>
    </source>
</evidence>
<evidence type="ECO:0000256" key="3">
    <source>
        <dbReference type="ARBA" id="ARBA00022723"/>
    </source>
</evidence>
<sequence>MSEGLSSEGLSSGEFSQKEFSTGTAVCLLCPQHCQLRPGQSGRCRARGNKEGAVVSFTYGEVAAMQLDPIEKKPLYHFYPGRDILSVAGYGCNLSCSFCQNYGISQTRLPGDRVSPGELAGLAGNSLGLCFTYSEPGVWYEMIRETAPLVKAQGGKVVLVSNGILTGAYLADLIPWIDAANIDIKGFNEAFYRRYCGGSLSWVLENVERLAGRVHLEVTTLIIPGANDDTGEIRALARWLEGLRVPVPWHLSRYFPAYRSNIPPTEPEALQALWQVARERLPYVYLGNVSGGSDTFCPHCGGKVIEREGYVVTNRLWNGHCSKCGTAVFGVGV</sequence>
<dbReference type="KEGG" id="aacx:DEACI_1293"/>
<keyword evidence="10" id="KW-1185">Reference proteome</keyword>
<gene>
    <name evidence="8" type="ORF">DEACI_1293</name>
    <name evidence="9" type="ORF">DEACI_3905</name>
</gene>
<evidence type="ECO:0000256" key="5">
    <source>
        <dbReference type="ARBA" id="ARBA00023014"/>
    </source>
</evidence>
<evidence type="ECO:0000259" key="7">
    <source>
        <dbReference type="PROSITE" id="PS51918"/>
    </source>
</evidence>
<dbReference type="EMBL" id="LR746496">
    <property type="protein sequence ID" value="CAA7600640.1"/>
    <property type="molecule type" value="Genomic_DNA"/>
</dbReference>
<evidence type="ECO:0000256" key="1">
    <source>
        <dbReference type="ARBA" id="ARBA00022485"/>
    </source>
</evidence>
<dbReference type="InterPro" id="IPR007197">
    <property type="entry name" value="rSAM"/>
</dbReference>
<dbReference type="PROSITE" id="PS51918">
    <property type="entry name" value="RADICAL_SAM"/>
    <property type="match status" value="1"/>
</dbReference>
<dbReference type="Proteomes" id="UP000836597">
    <property type="component" value="Chromosome"/>
</dbReference>
<comment type="cofactor">
    <cofactor evidence="6">
        <name>[4Fe-4S] cluster</name>
        <dbReference type="ChEBI" id="CHEBI:49883"/>
    </cofactor>
    <text evidence="6">Binds 1 [4Fe-4S] cluster. The cluster is coordinated with 3 cysteines and an exchangeable S-adenosyl-L-methionine.</text>
</comment>
<feature type="domain" description="Radical SAM core" evidence="7">
    <location>
        <begin position="77"/>
        <end position="293"/>
    </location>
</feature>
<dbReference type="PANTHER" id="PTHR30352">
    <property type="entry name" value="PYRUVATE FORMATE-LYASE-ACTIVATING ENZYME"/>
    <property type="match status" value="1"/>
</dbReference>
<dbReference type="NCBIfam" id="TIGR04337">
    <property type="entry name" value="AmmeMemoSam_rS"/>
    <property type="match status" value="1"/>
</dbReference>
<keyword evidence="4 6" id="KW-0408">Iron</keyword>
<keyword evidence="1" id="KW-0004">4Fe-4S</keyword>
<dbReference type="SFLD" id="SFLDS00029">
    <property type="entry name" value="Radical_SAM"/>
    <property type="match status" value="1"/>
</dbReference>
<evidence type="ECO:0000313" key="8">
    <source>
        <dbReference type="EMBL" id="CAA7600640.1"/>
    </source>
</evidence>
<feature type="binding site" evidence="6">
    <location>
        <position position="99"/>
    </location>
    <ligand>
        <name>[4Fe-4S] cluster</name>
        <dbReference type="ChEBI" id="CHEBI:49883"/>
        <note>4Fe-4S-S-AdoMet</note>
    </ligand>
</feature>
<accession>A0A8S0X492</accession>
<organism evidence="8">
    <name type="scientific">Acididesulfobacillus acetoxydans</name>
    <dbReference type="NCBI Taxonomy" id="1561005"/>
    <lineage>
        <taxon>Bacteria</taxon>
        <taxon>Bacillati</taxon>
        <taxon>Bacillota</taxon>
        <taxon>Clostridia</taxon>
        <taxon>Eubacteriales</taxon>
        <taxon>Peptococcaceae</taxon>
        <taxon>Acididesulfobacillus</taxon>
    </lineage>
</organism>
<keyword evidence="5 6" id="KW-0411">Iron-sulfur</keyword>
<evidence type="ECO:0000256" key="4">
    <source>
        <dbReference type="ARBA" id="ARBA00023004"/>
    </source>
</evidence>
<dbReference type="GO" id="GO:0051539">
    <property type="term" value="F:4 iron, 4 sulfur cluster binding"/>
    <property type="evidence" value="ECO:0007669"/>
    <property type="project" value="UniProtKB-KW"/>
</dbReference>
<dbReference type="InterPro" id="IPR034457">
    <property type="entry name" value="Organic_radical-activating"/>
</dbReference>
<evidence type="ECO:0000313" key="9">
    <source>
        <dbReference type="EMBL" id="CEJ09421.1"/>
    </source>
</evidence>
<feature type="binding site" evidence="6">
    <location>
        <position position="92"/>
    </location>
    <ligand>
        <name>[4Fe-4S] cluster</name>
        <dbReference type="ChEBI" id="CHEBI:49883"/>
        <note>4Fe-4S-S-AdoMet</note>
    </ligand>
</feature>
<dbReference type="InterPro" id="IPR058240">
    <property type="entry name" value="rSAM_sf"/>
</dbReference>
<dbReference type="GO" id="GO:0003824">
    <property type="term" value="F:catalytic activity"/>
    <property type="evidence" value="ECO:0007669"/>
    <property type="project" value="InterPro"/>
</dbReference>
<protein>
    <submittedName>
        <fullName evidence="8 9">Radical SAM</fullName>
    </submittedName>
</protein>